<dbReference type="AlphaFoldDB" id="A0A543G2T6"/>
<organism evidence="1 2">
    <name type="scientific">Flavobacterium branchiophilum</name>
    <dbReference type="NCBI Taxonomy" id="55197"/>
    <lineage>
        <taxon>Bacteria</taxon>
        <taxon>Pseudomonadati</taxon>
        <taxon>Bacteroidota</taxon>
        <taxon>Flavobacteriia</taxon>
        <taxon>Flavobacteriales</taxon>
        <taxon>Flavobacteriaceae</taxon>
        <taxon>Flavobacterium</taxon>
    </lineage>
</organism>
<sequence>MNKYYRKTNVSLQLIYFQKSASSLLLYVQGYSFGSLTESRPWAMDERSLHFL</sequence>
<reference evidence="1 2" key="1">
    <citation type="submission" date="2019-06" db="EMBL/GenBank/DDBJ databases">
        <title>Genomic Encyclopedia of Archaeal and Bacterial Type Strains, Phase II (KMG-II): from individual species to whole genera.</title>
        <authorList>
            <person name="Goeker M."/>
        </authorList>
    </citation>
    <scope>NUCLEOTIDE SEQUENCE [LARGE SCALE GENOMIC DNA]</scope>
    <source>
        <strain evidence="1 2">DSM 24789</strain>
    </source>
</reference>
<dbReference type="Proteomes" id="UP000320773">
    <property type="component" value="Unassembled WGS sequence"/>
</dbReference>
<evidence type="ECO:0000313" key="1">
    <source>
        <dbReference type="EMBL" id="TQM40334.1"/>
    </source>
</evidence>
<accession>A0A543G2T6</accession>
<protein>
    <submittedName>
        <fullName evidence="1">Uncharacterized protein</fullName>
    </submittedName>
</protein>
<comment type="caution">
    <text evidence="1">The sequence shown here is derived from an EMBL/GenBank/DDBJ whole genome shotgun (WGS) entry which is preliminary data.</text>
</comment>
<dbReference type="EMBL" id="VFPJ01000001">
    <property type="protein sequence ID" value="TQM40334.1"/>
    <property type="molecule type" value="Genomic_DNA"/>
</dbReference>
<gene>
    <name evidence="1" type="ORF">BC670_1215</name>
</gene>
<dbReference type="RefSeq" id="WP_165766365.1">
    <property type="nucleotide sequence ID" value="NZ_VFPJ01000001.1"/>
</dbReference>
<name>A0A543G2T6_9FLAO</name>
<evidence type="ECO:0000313" key="2">
    <source>
        <dbReference type="Proteomes" id="UP000320773"/>
    </source>
</evidence>
<proteinExistence type="predicted"/>